<accession>A0A5N6L586</accession>
<organism evidence="3 4">
    <name type="scientific">Carpinus fangiana</name>
    <dbReference type="NCBI Taxonomy" id="176857"/>
    <lineage>
        <taxon>Eukaryota</taxon>
        <taxon>Viridiplantae</taxon>
        <taxon>Streptophyta</taxon>
        <taxon>Embryophyta</taxon>
        <taxon>Tracheophyta</taxon>
        <taxon>Spermatophyta</taxon>
        <taxon>Magnoliopsida</taxon>
        <taxon>eudicotyledons</taxon>
        <taxon>Gunneridae</taxon>
        <taxon>Pentapetalae</taxon>
        <taxon>rosids</taxon>
        <taxon>fabids</taxon>
        <taxon>Fagales</taxon>
        <taxon>Betulaceae</taxon>
        <taxon>Carpinus</taxon>
    </lineage>
</organism>
<evidence type="ECO:0000313" key="4">
    <source>
        <dbReference type="Proteomes" id="UP000327013"/>
    </source>
</evidence>
<dbReference type="PANTHER" id="PTHR16441">
    <property type="entry name" value="FIDIPIDINE"/>
    <property type="match status" value="1"/>
</dbReference>
<dbReference type="Gene3D" id="1.10.510.10">
    <property type="entry name" value="Transferase(Phosphotransferase) domain 1"/>
    <property type="match status" value="1"/>
</dbReference>
<dbReference type="GO" id="GO:0006893">
    <property type="term" value="P:Golgi to plasma membrane transport"/>
    <property type="evidence" value="ECO:0007669"/>
    <property type="project" value="TreeGrafter"/>
</dbReference>
<dbReference type="EMBL" id="VIBQ01000131">
    <property type="protein sequence ID" value="KAB8945654.1"/>
    <property type="molecule type" value="Genomic_DNA"/>
</dbReference>
<dbReference type="Proteomes" id="UP000327013">
    <property type="component" value="Unassembled WGS sequence"/>
</dbReference>
<proteinExistence type="predicted"/>
<evidence type="ECO:0000259" key="2">
    <source>
        <dbReference type="Pfam" id="PF21673"/>
    </source>
</evidence>
<keyword evidence="4" id="KW-1185">Reference proteome</keyword>
<sequence length="388" mass="43478">MGERRSLTALALWRVLLCSCALRRAWLRRSSAFSSSLTESTSQLQRILPLLLHLHSLIRRQPSNRLPLQAVRFFAAEVSEYLHALGVVYRDLKPENVLLREDGHTTRSDPTAPPVLTCASWTTWPPRCSRSEPTTPPGAAATTAWARLLQNSTWRNRRLSSLPNLRRRFRGPALAPMSTWCRSWSPEAVSASALTESHSQAESESPSSLGPILNLLLSVGYAEVRKPDISASNKLSGGLAWCIAAVNDVVRDGILIRLEEMHCSEVEKRIEEGLRLIGCPHLLEASQIESLDCKAIFPVVQWLVNRIRTIQDHLGDDENQPEVNVMSELKLLRERIEKEGANIAVQKLTSLMESLKEFAARCRAILAVKRQLDDVPSQSELIQYVLFS</sequence>
<dbReference type="InterPro" id="IPR039116">
    <property type="entry name" value="CCDC93"/>
</dbReference>
<protein>
    <recommendedName>
        <fullName evidence="2">CCDC93 N-terminal domain-containing protein</fullName>
    </recommendedName>
</protein>
<name>A0A5N6L586_9ROSI</name>
<dbReference type="OrthoDB" id="16092at2759"/>
<dbReference type="PANTHER" id="PTHR16441:SF0">
    <property type="entry name" value="COILED-COIL DOMAIN-CONTAINING PROTEIN 93"/>
    <property type="match status" value="1"/>
</dbReference>
<comment type="caution">
    <text evidence="3">The sequence shown here is derived from an EMBL/GenBank/DDBJ whole genome shotgun (WGS) entry which is preliminary data.</text>
</comment>
<feature type="domain" description="CCDC93 N-terminal" evidence="2">
    <location>
        <begin position="204"/>
        <end position="308"/>
    </location>
</feature>
<reference evidence="3 4" key="1">
    <citation type="submission" date="2019-06" db="EMBL/GenBank/DDBJ databases">
        <title>A chromosomal-level reference genome of Carpinus fangiana (Coryloideae, Betulaceae).</title>
        <authorList>
            <person name="Yang X."/>
            <person name="Wang Z."/>
            <person name="Zhang L."/>
            <person name="Hao G."/>
            <person name="Liu J."/>
            <person name="Yang Y."/>
        </authorList>
    </citation>
    <scope>NUCLEOTIDE SEQUENCE [LARGE SCALE GENOMIC DNA]</scope>
    <source>
        <strain evidence="3">Cfa_2016G</strain>
        <tissue evidence="3">Leaf</tissue>
    </source>
</reference>
<feature type="chain" id="PRO_5024300819" description="CCDC93 N-terminal domain-containing protein" evidence="1">
    <location>
        <begin position="33"/>
        <end position="388"/>
    </location>
</feature>
<gene>
    <name evidence="3" type="ORF">FH972_026850</name>
</gene>
<evidence type="ECO:0000313" key="3">
    <source>
        <dbReference type="EMBL" id="KAB8945654.1"/>
    </source>
</evidence>
<dbReference type="Pfam" id="PF21673">
    <property type="entry name" value="CCDC93_N"/>
    <property type="match status" value="1"/>
</dbReference>
<feature type="signal peptide" evidence="1">
    <location>
        <begin position="1"/>
        <end position="32"/>
    </location>
</feature>
<dbReference type="InterPro" id="IPR048747">
    <property type="entry name" value="CCDC93_N"/>
</dbReference>
<evidence type="ECO:0000256" key="1">
    <source>
        <dbReference type="SAM" id="SignalP"/>
    </source>
</evidence>
<dbReference type="SUPFAM" id="SSF56112">
    <property type="entry name" value="Protein kinase-like (PK-like)"/>
    <property type="match status" value="1"/>
</dbReference>
<dbReference type="AlphaFoldDB" id="A0A5N6L586"/>
<keyword evidence="1" id="KW-0732">Signal</keyword>
<dbReference type="InterPro" id="IPR011009">
    <property type="entry name" value="Kinase-like_dom_sf"/>
</dbReference>